<feature type="domain" description="Major facilitator superfamily (MFS) profile" evidence="7">
    <location>
        <begin position="9"/>
        <end position="413"/>
    </location>
</feature>
<sequence length="425" mass="46512">MTPDQQKSIWSWAFYDWANSAFSTVVMAGFFPLFFKEFYAAGASSTDSTFYLGLINSIASVIVVMISPVLGAIADQLGRRKGLLILFASFGSISTAGLFWVEQGHWIQAACLYIAAVIGFSGGNLFYDALLTLVSPEKDLDRVSALGFALGYLGGGLLFGLNVWMTLHPEAFGLGSSSEAVRIAFILTALWWIGFTTPLMLFVHEPHPPEKKVMNIAKSSLNQLFLTLKKISLLPQTFQFLIAYWLYIDGVDSIVRMALDYGLSIGLNSKDLIRALLITQFIGFPAAILFGRIGEKIGAKHGILIALGVYILVTIFSAFMDAAWQFYLLAVVIGLVQGGVQALSRSVYARMVPPEYTAEFFGFYNMMGKFAAVLGPALIGWVAMMSGSNRIGILSLVILFAAGSYLLWQVDIRKGHQLAKAFQVE</sequence>
<feature type="transmembrane region" description="Helical" evidence="6">
    <location>
        <begin position="302"/>
        <end position="320"/>
    </location>
</feature>
<evidence type="ECO:0000313" key="8">
    <source>
        <dbReference type="EMBL" id="GAA0693393.1"/>
    </source>
</evidence>
<dbReference type="SUPFAM" id="SSF103473">
    <property type="entry name" value="MFS general substrate transporter"/>
    <property type="match status" value="1"/>
</dbReference>
<keyword evidence="3 6" id="KW-0812">Transmembrane</keyword>
<feature type="transmembrane region" description="Helical" evidence="6">
    <location>
        <begin position="12"/>
        <end position="35"/>
    </location>
</feature>
<feature type="transmembrane region" description="Helical" evidence="6">
    <location>
        <begin position="272"/>
        <end position="290"/>
    </location>
</feature>
<dbReference type="Pfam" id="PF11700">
    <property type="entry name" value="ATG22"/>
    <property type="match status" value="2"/>
</dbReference>
<dbReference type="InterPro" id="IPR036259">
    <property type="entry name" value="MFS_trans_sf"/>
</dbReference>
<organism evidence="8 9">
    <name type="scientific">Marinobacterium maritimum</name>
    <dbReference type="NCBI Taxonomy" id="500162"/>
    <lineage>
        <taxon>Bacteria</taxon>
        <taxon>Pseudomonadati</taxon>
        <taxon>Pseudomonadota</taxon>
        <taxon>Gammaproteobacteria</taxon>
        <taxon>Oceanospirillales</taxon>
        <taxon>Oceanospirillaceae</taxon>
        <taxon>Marinobacterium</taxon>
    </lineage>
</organism>
<gene>
    <name evidence="8" type="ORF">GCM10009104_20870</name>
</gene>
<dbReference type="Proteomes" id="UP001499915">
    <property type="component" value="Unassembled WGS sequence"/>
</dbReference>
<dbReference type="PANTHER" id="PTHR23519">
    <property type="entry name" value="AUTOPHAGY-RELATED PROTEIN 22"/>
    <property type="match status" value="1"/>
</dbReference>
<evidence type="ECO:0000256" key="6">
    <source>
        <dbReference type="SAM" id="Phobius"/>
    </source>
</evidence>
<feature type="transmembrane region" description="Helical" evidence="6">
    <location>
        <begin position="360"/>
        <end position="384"/>
    </location>
</feature>
<evidence type="ECO:0000256" key="1">
    <source>
        <dbReference type="ARBA" id="ARBA00004127"/>
    </source>
</evidence>
<feature type="transmembrane region" description="Helical" evidence="6">
    <location>
        <begin position="390"/>
        <end position="408"/>
    </location>
</feature>
<comment type="subcellular location">
    <subcellularLocation>
        <location evidence="1">Endomembrane system</location>
        <topology evidence="1">Multi-pass membrane protein</topology>
    </subcellularLocation>
</comment>
<feature type="transmembrane region" description="Helical" evidence="6">
    <location>
        <begin position="107"/>
        <end position="131"/>
    </location>
</feature>
<evidence type="ECO:0000256" key="2">
    <source>
        <dbReference type="ARBA" id="ARBA00022448"/>
    </source>
</evidence>
<dbReference type="PROSITE" id="PS50850">
    <property type="entry name" value="MFS"/>
    <property type="match status" value="1"/>
</dbReference>
<feature type="transmembrane region" description="Helical" evidence="6">
    <location>
        <begin position="50"/>
        <end position="70"/>
    </location>
</feature>
<keyword evidence="9" id="KW-1185">Reference proteome</keyword>
<evidence type="ECO:0000313" key="9">
    <source>
        <dbReference type="Proteomes" id="UP001499915"/>
    </source>
</evidence>
<evidence type="ECO:0000256" key="4">
    <source>
        <dbReference type="ARBA" id="ARBA00022989"/>
    </source>
</evidence>
<evidence type="ECO:0000259" key="7">
    <source>
        <dbReference type="PROSITE" id="PS50850"/>
    </source>
</evidence>
<feature type="transmembrane region" description="Helical" evidence="6">
    <location>
        <begin position="143"/>
        <end position="163"/>
    </location>
</feature>
<proteinExistence type="predicted"/>
<dbReference type="PANTHER" id="PTHR23519:SF1">
    <property type="entry name" value="AUTOPHAGY-RELATED PROTEIN 22"/>
    <property type="match status" value="1"/>
</dbReference>
<dbReference type="EMBL" id="BAAAET010000002">
    <property type="protein sequence ID" value="GAA0693393.1"/>
    <property type="molecule type" value="Genomic_DNA"/>
</dbReference>
<dbReference type="CDD" id="cd17482">
    <property type="entry name" value="MFS_YxiO_like"/>
    <property type="match status" value="1"/>
</dbReference>
<feature type="transmembrane region" description="Helical" evidence="6">
    <location>
        <begin position="82"/>
        <end position="101"/>
    </location>
</feature>
<evidence type="ECO:0000256" key="3">
    <source>
        <dbReference type="ARBA" id="ARBA00022692"/>
    </source>
</evidence>
<keyword evidence="2" id="KW-0813">Transport</keyword>
<protein>
    <submittedName>
        <fullName evidence="8">MFS transporter</fullName>
    </submittedName>
</protein>
<comment type="caution">
    <text evidence="8">The sequence shown here is derived from an EMBL/GenBank/DDBJ whole genome shotgun (WGS) entry which is preliminary data.</text>
</comment>
<feature type="transmembrane region" description="Helical" evidence="6">
    <location>
        <begin position="183"/>
        <end position="203"/>
    </location>
</feature>
<keyword evidence="4 6" id="KW-1133">Transmembrane helix</keyword>
<reference evidence="9" key="1">
    <citation type="journal article" date="2019" name="Int. J. Syst. Evol. Microbiol.">
        <title>The Global Catalogue of Microorganisms (GCM) 10K type strain sequencing project: providing services to taxonomists for standard genome sequencing and annotation.</title>
        <authorList>
            <consortium name="The Broad Institute Genomics Platform"/>
            <consortium name="The Broad Institute Genome Sequencing Center for Infectious Disease"/>
            <person name="Wu L."/>
            <person name="Ma J."/>
        </authorList>
    </citation>
    <scope>NUCLEOTIDE SEQUENCE [LARGE SCALE GENOMIC DNA]</scope>
    <source>
        <strain evidence="9">JCM 15134</strain>
    </source>
</reference>
<dbReference type="InterPro" id="IPR024671">
    <property type="entry name" value="Atg22-like"/>
</dbReference>
<evidence type="ECO:0000256" key="5">
    <source>
        <dbReference type="ARBA" id="ARBA00023136"/>
    </source>
</evidence>
<dbReference type="InterPro" id="IPR050495">
    <property type="entry name" value="ATG22/LtaA_families"/>
</dbReference>
<keyword evidence="5 6" id="KW-0472">Membrane</keyword>
<dbReference type="Gene3D" id="1.20.1250.20">
    <property type="entry name" value="MFS general substrate transporter like domains"/>
    <property type="match status" value="1"/>
</dbReference>
<feature type="transmembrane region" description="Helical" evidence="6">
    <location>
        <begin position="224"/>
        <end position="247"/>
    </location>
</feature>
<feature type="transmembrane region" description="Helical" evidence="6">
    <location>
        <begin position="326"/>
        <end position="348"/>
    </location>
</feature>
<accession>A0ABP3T9Q4</accession>
<dbReference type="InterPro" id="IPR020846">
    <property type="entry name" value="MFS_dom"/>
</dbReference>
<dbReference type="RefSeq" id="WP_343805606.1">
    <property type="nucleotide sequence ID" value="NZ_BAAAET010000002.1"/>
</dbReference>
<name>A0ABP3T9Q4_9GAMM</name>